<dbReference type="InterPro" id="IPR000477">
    <property type="entry name" value="RT_dom"/>
</dbReference>
<feature type="region of interest" description="Disordered" evidence="1">
    <location>
        <begin position="1"/>
        <end position="28"/>
    </location>
</feature>
<evidence type="ECO:0000256" key="1">
    <source>
        <dbReference type="SAM" id="MobiDB-lite"/>
    </source>
</evidence>
<evidence type="ECO:0000259" key="2">
    <source>
        <dbReference type="PROSITE" id="PS50878"/>
    </source>
</evidence>
<dbReference type="CDD" id="cd01650">
    <property type="entry name" value="RT_nLTR_like"/>
    <property type="match status" value="1"/>
</dbReference>
<protein>
    <recommendedName>
        <fullName evidence="2">Reverse transcriptase domain-containing protein</fullName>
    </recommendedName>
</protein>
<dbReference type="FunFam" id="3.30.70.270:FF:000248">
    <property type="match status" value="1"/>
</dbReference>
<name>A0A317YFX6_MAIZE</name>
<dbReference type="Gene3D" id="3.30.70.270">
    <property type="match status" value="1"/>
</dbReference>
<feature type="compositionally biased region" description="Low complexity" evidence="1">
    <location>
        <begin position="17"/>
        <end position="28"/>
    </location>
</feature>
<proteinExistence type="predicted"/>
<dbReference type="AlphaFoldDB" id="A0A317YFX6"/>
<dbReference type="SUPFAM" id="SSF56672">
    <property type="entry name" value="DNA/RNA polymerases"/>
    <property type="match status" value="1"/>
</dbReference>
<feature type="domain" description="Reverse transcriptase" evidence="2">
    <location>
        <begin position="167"/>
        <end position="495"/>
    </location>
</feature>
<feature type="compositionally biased region" description="Basic residues" evidence="1">
    <location>
        <begin position="1"/>
        <end position="10"/>
    </location>
</feature>
<dbReference type="PROSITE" id="PS50878">
    <property type="entry name" value="RT_POL"/>
    <property type="match status" value="1"/>
</dbReference>
<evidence type="ECO:0000313" key="3">
    <source>
        <dbReference type="EMBL" id="PWZ57036.1"/>
    </source>
</evidence>
<sequence length="675" mass="76125">MAARRGPHVIKLHDTNPPLLGRAPGAAPAAVPVSSRDEGLLAQHPRASAAHPAFALIEERLAARDQDIQELLVDNQRFAATHVALQQQLIAAQHELRAVSVAATRARAEREGEVRSLADQAAHIEAEARAVAAARAEIDQVHADVQVLAAARTDLVNRLQGLRETLTHKKAEASKTDSVRPQIETMRREIQNGRAAVDFEKKAQSDNLEQSKSMEKNMIAVASEIERLRGELANAEKGATAVNPAAAVGNSGYAAPYGNSASTYTGMYGNPDATYTAQAYPDAYSTNQLTSVTQNQFGFMPGRSTMEAIFLLRQLMERFREQKKDLHMVFIDLEKAYDKVPRSVMWWVLEKHKVATKYINLIKDMYTNVVTSVRTSDGDTDDFPINIGLHQGSALSPYLFALVIDEVTRDIQGDIPWCMLFADDVVLIEESRSGVSQKLELWRQTLEAKGFRLSRSKTEYMKCDFSAMGYEDGDVSLDGQVVPKKDTFRYLGSMLQKDGDIDEDVSHRIKAGWLKWRQATGVLCDPRVPHKLKGKFYRTAIRPAMLYGAECWPTKRRHVQQLCVAEMRMLRWICGHTRRDRVRNDDIRERVGVAPIEEKLMQHRLRWFGHIQRRPEEAPVHIGIIRRPENVKRGRGRPTLTWTEAVKRDLKEWNIDKELAVDRKGWKCAIHVPEP</sequence>
<dbReference type="InterPro" id="IPR043128">
    <property type="entry name" value="Rev_trsase/Diguanyl_cyclase"/>
</dbReference>
<accession>A0A317YFX6</accession>
<dbReference type="ExpressionAtlas" id="A0A317YFX6">
    <property type="expression patterns" value="baseline and differential"/>
</dbReference>
<gene>
    <name evidence="3" type="ORF">Zm00014a_018900</name>
</gene>
<dbReference type="InterPro" id="IPR043502">
    <property type="entry name" value="DNA/RNA_pol_sf"/>
</dbReference>
<organism evidence="3">
    <name type="scientific">Zea mays</name>
    <name type="common">Maize</name>
    <dbReference type="NCBI Taxonomy" id="4577"/>
    <lineage>
        <taxon>Eukaryota</taxon>
        <taxon>Viridiplantae</taxon>
        <taxon>Streptophyta</taxon>
        <taxon>Embryophyta</taxon>
        <taxon>Tracheophyta</taxon>
        <taxon>Spermatophyta</taxon>
        <taxon>Magnoliopsida</taxon>
        <taxon>Liliopsida</taxon>
        <taxon>Poales</taxon>
        <taxon>Poaceae</taxon>
        <taxon>PACMAD clade</taxon>
        <taxon>Panicoideae</taxon>
        <taxon>Andropogonodae</taxon>
        <taxon>Andropogoneae</taxon>
        <taxon>Tripsacinae</taxon>
        <taxon>Zea</taxon>
    </lineage>
</organism>
<dbReference type="Proteomes" id="UP000251960">
    <property type="component" value="Chromosome 1"/>
</dbReference>
<dbReference type="EMBL" id="NCVQ01000001">
    <property type="protein sequence ID" value="PWZ57036.1"/>
    <property type="molecule type" value="Genomic_DNA"/>
</dbReference>
<dbReference type="PANTHER" id="PTHR46238:SF11">
    <property type="entry name" value="AGAMOUS-LIKE MADS-BOX PROTEIN AGL16"/>
    <property type="match status" value="1"/>
</dbReference>
<dbReference type="Pfam" id="PF00078">
    <property type="entry name" value="RVT_1"/>
    <property type="match status" value="1"/>
</dbReference>
<reference evidence="3" key="1">
    <citation type="journal article" date="2018" name="Nat. Genet.">
        <title>Extensive intraspecific gene order and gene structural variations between Mo17 and other maize genomes.</title>
        <authorList>
            <person name="Sun S."/>
            <person name="Zhou Y."/>
            <person name="Chen J."/>
            <person name="Shi J."/>
            <person name="Zhao H."/>
            <person name="Zhao H."/>
            <person name="Song W."/>
            <person name="Zhang M."/>
            <person name="Cui Y."/>
            <person name="Dong X."/>
            <person name="Liu H."/>
            <person name="Ma X."/>
            <person name="Jiao Y."/>
            <person name="Wang B."/>
            <person name="Wei X."/>
            <person name="Stein J.C."/>
            <person name="Glaubitz J.C."/>
            <person name="Lu F."/>
            <person name="Yu G."/>
            <person name="Liang C."/>
            <person name="Fengler K."/>
            <person name="Li B."/>
            <person name="Rafalski A."/>
            <person name="Schnable P.S."/>
            <person name="Ware D.H."/>
            <person name="Buckler E.S."/>
            <person name="Lai J."/>
        </authorList>
    </citation>
    <scope>NUCLEOTIDE SEQUENCE [LARGE SCALE GENOMIC DNA]</scope>
    <source>
        <tissue evidence="3">Seedling</tissue>
    </source>
</reference>
<comment type="caution">
    <text evidence="3">The sequence shown here is derived from an EMBL/GenBank/DDBJ whole genome shotgun (WGS) entry which is preliminary data.</text>
</comment>
<dbReference type="PANTHER" id="PTHR46238">
    <property type="entry name" value="REVERSE TRANSCRIPTASE DOMAIN-CONTAINING PROTEIN"/>
    <property type="match status" value="1"/>
</dbReference>